<evidence type="ECO:0000313" key="1">
    <source>
        <dbReference type="EMBL" id="WZN64632.1"/>
    </source>
</evidence>
<sequence length="269" mass="30267">MLAGGVALRRATRMARGPRSIVVTASRRGSARLCSTSARREARRPTDVRAQAEREGDVLVVTDAAEEDGKKKVAYLCAKSSCDVPVLGATGDGVEVQDYLKLPIEQYFISDPDRITKVSENEFLFQLPRLLFFNVWVAPVVTMSVRVTEEPQTVVNIEAMRCVVEGSSFVEKMRINDRLRIKVRTSLREAEGGEGDASLLRAATNLEVWCEIVPPFNLLPKKFLEKSCNSVLRQTLKTLLKSFLVELKEDYHAWSTDAEYREERARRSL</sequence>
<keyword evidence="2" id="KW-1185">Reference proteome</keyword>
<gene>
    <name evidence="1" type="ORF">HKI87_10g61890</name>
</gene>
<dbReference type="InterPro" id="IPR018971">
    <property type="entry name" value="DUF1997"/>
</dbReference>
<protein>
    <submittedName>
        <fullName evidence="1">DUF1997 domain-containing protein</fullName>
    </submittedName>
</protein>
<evidence type="ECO:0000313" key="2">
    <source>
        <dbReference type="Proteomes" id="UP001472866"/>
    </source>
</evidence>
<reference evidence="1 2" key="1">
    <citation type="submission" date="2024-03" db="EMBL/GenBank/DDBJ databases">
        <title>Complete genome sequence of the green alga Chloropicon roscoffensis RCC1871.</title>
        <authorList>
            <person name="Lemieux C."/>
            <person name="Pombert J.-F."/>
            <person name="Otis C."/>
            <person name="Turmel M."/>
        </authorList>
    </citation>
    <scope>NUCLEOTIDE SEQUENCE [LARGE SCALE GENOMIC DNA]</scope>
    <source>
        <strain evidence="1 2">RCC1871</strain>
    </source>
</reference>
<dbReference type="Proteomes" id="UP001472866">
    <property type="component" value="Chromosome 10"/>
</dbReference>
<organism evidence="1 2">
    <name type="scientific">Chloropicon roscoffensis</name>
    <dbReference type="NCBI Taxonomy" id="1461544"/>
    <lineage>
        <taxon>Eukaryota</taxon>
        <taxon>Viridiplantae</taxon>
        <taxon>Chlorophyta</taxon>
        <taxon>Chloropicophyceae</taxon>
        <taxon>Chloropicales</taxon>
        <taxon>Chloropicaceae</taxon>
        <taxon>Chloropicon</taxon>
    </lineage>
</organism>
<dbReference type="EMBL" id="CP151510">
    <property type="protein sequence ID" value="WZN64632.1"/>
    <property type="molecule type" value="Genomic_DNA"/>
</dbReference>
<dbReference type="PANTHER" id="PTHR34131:SF3">
    <property type="entry name" value="(RAP ANNOTATION RELEASE2) GALACTOSE-BINDING LIKE DOMAIN CONTAINING PROTEIN"/>
    <property type="match status" value="1"/>
</dbReference>
<proteinExistence type="predicted"/>
<name>A0AAX4PEF6_9CHLO</name>
<dbReference type="PANTHER" id="PTHR34131">
    <property type="entry name" value="(RAP ANNOTATION RELEASE2) GALACTOSE-BINDING LIKE DOMAIN CONTAINING PROTEIN"/>
    <property type="match status" value="1"/>
</dbReference>
<accession>A0AAX4PEF6</accession>
<dbReference type="AlphaFoldDB" id="A0AAX4PEF6"/>
<dbReference type="Pfam" id="PF09366">
    <property type="entry name" value="DUF1997"/>
    <property type="match status" value="1"/>
</dbReference>